<gene>
    <name evidence="12" type="ORF">PF001_g8017</name>
    <name evidence="11" type="ORF">PF002_g9967</name>
    <name evidence="10" type="ORF">PF004_g7968</name>
    <name evidence="9" type="ORF">PF005_g8507</name>
    <name evidence="8" type="ORF">PF006_g8124</name>
    <name evidence="6" type="ORF">PF007_g9382</name>
    <name evidence="4" type="ORF">PF009_g9823</name>
    <name evidence="7" type="ORF">PF010_g8219</name>
    <name evidence="5" type="ORF">PF011_g7256</name>
</gene>
<feature type="domain" description="HTH CENPB-type" evidence="3">
    <location>
        <begin position="72"/>
        <end position="146"/>
    </location>
</feature>
<evidence type="ECO:0000313" key="14">
    <source>
        <dbReference type="Proteomes" id="UP000433483"/>
    </source>
</evidence>
<evidence type="ECO:0000256" key="1">
    <source>
        <dbReference type="ARBA" id="ARBA00023125"/>
    </source>
</evidence>
<evidence type="ECO:0000313" key="4">
    <source>
        <dbReference type="EMBL" id="KAE8940361.1"/>
    </source>
</evidence>
<dbReference type="EMBL" id="QXFZ01000420">
    <property type="protein sequence ID" value="KAE9117172.1"/>
    <property type="molecule type" value="Genomic_DNA"/>
</dbReference>
<dbReference type="Proteomes" id="UP000488956">
    <property type="component" value="Unassembled WGS sequence"/>
</dbReference>
<evidence type="ECO:0000256" key="2">
    <source>
        <dbReference type="SAM" id="MobiDB-lite"/>
    </source>
</evidence>
<evidence type="ECO:0000313" key="12">
    <source>
        <dbReference type="EMBL" id="KAE9314973.1"/>
    </source>
</evidence>
<name>A0A6A3U6W9_9STRA</name>
<dbReference type="EMBL" id="QXFX01000369">
    <property type="protein sequence ID" value="KAE9118404.1"/>
    <property type="molecule type" value="Genomic_DNA"/>
</dbReference>
<dbReference type="Pfam" id="PF03184">
    <property type="entry name" value="DDE_1"/>
    <property type="match status" value="1"/>
</dbReference>
<dbReference type="InterPro" id="IPR006600">
    <property type="entry name" value="HTH_CenpB_DNA-bd_dom"/>
</dbReference>
<evidence type="ECO:0000313" key="18">
    <source>
        <dbReference type="Proteomes" id="UP000441208"/>
    </source>
</evidence>
<evidence type="ECO:0000313" key="6">
    <source>
        <dbReference type="EMBL" id="KAE9117172.1"/>
    </source>
</evidence>
<comment type="caution">
    <text evidence="8">The sequence shown here is derived from an EMBL/GenBank/DDBJ whole genome shotgun (WGS) entry which is preliminary data.</text>
</comment>
<evidence type="ECO:0000313" key="13">
    <source>
        <dbReference type="Proteomes" id="UP000429523"/>
    </source>
</evidence>
<keyword evidence="14" id="KW-1185">Reference proteome</keyword>
<dbReference type="EMBL" id="QXGC01000360">
    <property type="protein sequence ID" value="KAE9239383.1"/>
    <property type="molecule type" value="Genomic_DNA"/>
</dbReference>
<evidence type="ECO:0000313" key="7">
    <source>
        <dbReference type="EMBL" id="KAE9118404.1"/>
    </source>
</evidence>
<dbReference type="InterPro" id="IPR004875">
    <property type="entry name" value="DDE_SF_endonuclease_dom"/>
</dbReference>
<evidence type="ECO:0000313" key="15">
    <source>
        <dbReference type="Proteomes" id="UP000437068"/>
    </source>
</evidence>
<dbReference type="AlphaFoldDB" id="A0A6A3U6W9"/>
<dbReference type="Proteomes" id="UP000437068">
    <property type="component" value="Unassembled WGS sequence"/>
</dbReference>
<evidence type="ECO:0000259" key="3">
    <source>
        <dbReference type="PROSITE" id="PS51253"/>
    </source>
</evidence>
<protein>
    <recommendedName>
        <fullName evidence="3">HTH CENPB-type domain-containing protein</fullName>
    </recommendedName>
</protein>
<evidence type="ECO:0000313" key="5">
    <source>
        <dbReference type="EMBL" id="KAE9016212.1"/>
    </source>
</evidence>
<dbReference type="EMBL" id="QXGF01000430">
    <property type="protein sequence ID" value="KAE8940361.1"/>
    <property type="molecule type" value="Genomic_DNA"/>
</dbReference>
<dbReference type="Proteomes" id="UP000433483">
    <property type="component" value="Unassembled WGS sequence"/>
</dbReference>
<dbReference type="InterPro" id="IPR050863">
    <property type="entry name" value="CenT-Element_Derived"/>
</dbReference>
<dbReference type="PANTHER" id="PTHR19303:SF73">
    <property type="entry name" value="PROTEIN PDC2"/>
    <property type="match status" value="1"/>
</dbReference>
<feature type="compositionally biased region" description="Polar residues" evidence="2">
    <location>
        <begin position="7"/>
        <end position="20"/>
    </location>
</feature>
<proteinExistence type="predicted"/>
<dbReference type="EMBL" id="QXFW01000320">
    <property type="protein sequence ID" value="KAE9016212.1"/>
    <property type="molecule type" value="Genomic_DNA"/>
</dbReference>
<dbReference type="EMBL" id="QXGD01000426">
    <property type="protein sequence ID" value="KAE9240041.1"/>
    <property type="molecule type" value="Genomic_DNA"/>
</dbReference>
<reference evidence="13 14" key="1">
    <citation type="submission" date="2018-08" db="EMBL/GenBank/DDBJ databases">
        <title>Genomic investigation of the strawberry pathogen Phytophthora fragariae indicates pathogenicity is determined by transcriptional variation in three key races.</title>
        <authorList>
            <person name="Adams T.M."/>
            <person name="Armitage A.D."/>
            <person name="Sobczyk M.K."/>
            <person name="Bates H.J."/>
            <person name="Dunwell J.M."/>
            <person name="Nellist C.F."/>
            <person name="Harrison R.J."/>
        </authorList>
    </citation>
    <scope>NUCLEOTIDE SEQUENCE [LARGE SCALE GENOMIC DNA]</scope>
    <source>
        <strain evidence="12 15">A4</strain>
        <strain evidence="11 16">BC-1</strain>
        <strain evidence="10 20">BC-23</strain>
        <strain evidence="9 14">NOV-27</strain>
        <strain evidence="8 17">NOV-5</strain>
        <strain evidence="6 18">NOV-71</strain>
        <strain evidence="4 13">NOV-9</strain>
        <strain evidence="7 21">ONT-3</strain>
        <strain evidence="5 19">SCRP245</strain>
    </source>
</reference>
<dbReference type="GO" id="GO:0003677">
    <property type="term" value="F:DNA binding"/>
    <property type="evidence" value="ECO:0007669"/>
    <property type="project" value="UniProtKB-KW"/>
</dbReference>
<evidence type="ECO:0000313" key="20">
    <source>
        <dbReference type="Proteomes" id="UP000476176"/>
    </source>
</evidence>
<dbReference type="Proteomes" id="UP000476176">
    <property type="component" value="Unassembled WGS sequence"/>
</dbReference>
<dbReference type="PROSITE" id="PS51253">
    <property type="entry name" value="HTH_CENPB"/>
    <property type="match status" value="1"/>
</dbReference>
<dbReference type="Proteomes" id="UP000440367">
    <property type="component" value="Unassembled WGS sequence"/>
</dbReference>
<feature type="region of interest" description="Disordered" evidence="2">
    <location>
        <begin position="1"/>
        <end position="30"/>
    </location>
</feature>
<evidence type="ECO:0000313" key="8">
    <source>
        <dbReference type="EMBL" id="KAE9147159.1"/>
    </source>
</evidence>
<dbReference type="PANTHER" id="PTHR19303">
    <property type="entry name" value="TRANSPOSON"/>
    <property type="match status" value="1"/>
</dbReference>
<evidence type="ECO:0000313" key="10">
    <source>
        <dbReference type="EMBL" id="KAE9239383.1"/>
    </source>
</evidence>
<dbReference type="EMBL" id="QXGB01000363">
    <property type="protein sequence ID" value="KAE9217823.1"/>
    <property type="molecule type" value="Genomic_DNA"/>
</dbReference>
<evidence type="ECO:0000313" key="9">
    <source>
        <dbReference type="EMBL" id="KAE9217823.1"/>
    </source>
</evidence>
<dbReference type="EMBL" id="QXGE01000354">
    <property type="protein sequence ID" value="KAE9314973.1"/>
    <property type="molecule type" value="Genomic_DNA"/>
</dbReference>
<evidence type="ECO:0000313" key="16">
    <source>
        <dbReference type="Proteomes" id="UP000440367"/>
    </source>
</evidence>
<evidence type="ECO:0000313" key="21">
    <source>
        <dbReference type="Proteomes" id="UP000488956"/>
    </source>
</evidence>
<accession>A0A6A3U6W9</accession>
<evidence type="ECO:0000313" key="11">
    <source>
        <dbReference type="EMBL" id="KAE9240041.1"/>
    </source>
</evidence>
<organism evidence="8 17">
    <name type="scientific">Phytophthora fragariae</name>
    <dbReference type="NCBI Taxonomy" id="53985"/>
    <lineage>
        <taxon>Eukaryota</taxon>
        <taxon>Sar</taxon>
        <taxon>Stramenopiles</taxon>
        <taxon>Oomycota</taxon>
        <taxon>Peronosporomycetes</taxon>
        <taxon>Peronosporales</taxon>
        <taxon>Peronosporaceae</taxon>
        <taxon>Phytophthora</taxon>
    </lineage>
</organism>
<keyword evidence="1" id="KW-0238">DNA-binding</keyword>
<dbReference type="OrthoDB" id="124404at2759"/>
<evidence type="ECO:0000313" key="17">
    <source>
        <dbReference type="Proteomes" id="UP000440732"/>
    </source>
</evidence>
<dbReference type="Proteomes" id="UP000440732">
    <property type="component" value="Unassembled WGS sequence"/>
</dbReference>
<dbReference type="Proteomes" id="UP000460718">
    <property type="component" value="Unassembled WGS sequence"/>
</dbReference>
<dbReference type="Proteomes" id="UP000441208">
    <property type="component" value="Unassembled WGS sequence"/>
</dbReference>
<evidence type="ECO:0000313" key="19">
    <source>
        <dbReference type="Proteomes" id="UP000460718"/>
    </source>
</evidence>
<dbReference type="EMBL" id="QXGA01000365">
    <property type="protein sequence ID" value="KAE9147159.1"/>
    <property type="molecule type" value="Genomic_DNA"/>
</dbReference>
<dbReference type="GO" id="GO:0005634">
    <property type="term" value="C:nucleus"/>
    <property type="evidence" value="ECO:0007669"/>
    <property type="project" value="TreeGrafter"/>
</dbReference>
<sequence>MRPSPQPRTRLTRLQKQTLCQKPHDSPGSSYKQLAEWAQDEFGLAAAPPKGTICRVLKAHKDLRMQRSEFGSEKKKMPAAQLQLDENVVEFVMLAELEGICLSGDMIIFYAQELAHKLRIPAEQQPRYGRSWLRRLQYRYGFRWRRSYDESSSTNISAAKDDLEKIKRVVASYKPRDVFNMDESAFFHNTVPRGSICKTKAPALKQSKARVTMACCANADGTEKLPLLFLGTAEKPRWYKKKPHSLQYMGTSKGWMTTWMYQQWMYQQWLVHLEEEMAAKNRHILLLVDNASSHDETGLCLKHVRVEKLPPNTTAKIQPIDQGIIYCVKREVLNQKMIR</sequence>
<dbReference type="Proteomes" id="UP000429523">
    <property type="component" value="Unassembled WGS sequence"/>
</dbReference>